<organism evidence="2 3">
    <name type="scientific">Neorhizobium galegae bv. orientalis str. HAMBI 540</name>
    <dbReference type="NCBI Taxonomy" id="1028800"/>
    <lineage>
        <taxon>Bacteria</taxon>
        <taxon>Pseudomonadati</taxon>
        <taxon>Pseudomonadota</taxon>
        <taxon>Alphaproteobacteria</taxon>
        <taxon>Hyphomicrobiales</taxon>
        <taxon>Rhizobiaceae</taxon>
        <taxon>Rhizobium/Agrobacterium group</taxon>
        <taxon>Neorhizobium</taxon>
    </lineage>
</organism>
<feature type="chain" id="PRO_5001656267" evidence="1">
    <location>
        <begin position="20"/>
        <end position="130"/>
    </location>
</feature>
<keyword evidence="3" id="KW-1185">Reference proteome</keyword>
<dbReference type="HOGENOM" id="CLU_125462_0_0_5"/>
<dbReference type="Proteomes" id="UP000028181">
    <property type="component" value="Chromosome I"/>
</dbReference>
<protein>
    <submittedName>
        <fullName evidence="2">Uncharacterized protein</fullName>
    </submittedName>
</protein>
<dbReference type="GeneID" id="24259524"/>
<proteinExistence type="predicted"/>
<dbReference type="eggNOG" id="ENOG50300YX">
    <property type="taxonomic scope" value="Bacteria"/>
</dbReference>
<gene>
    <name evidence="2" type="ORF">RG540_CH09720</name>
</gene>
<dbReference type="PATRIC" id="fig|1028800.3.peg.987"/>
<dbReference type="EMBL" id="HG938353">
    <property type="protein sequence ID" value="CDN47160.1"/>
    <property type="molecule type" value="Genomic_DNA"/>
</dbReference>
<dbReference type="RefSeq" id="WP_051909241.1">
    <property type="nucleotide sequence ID" value="NZ_HG938353.1"/>
</dbReference>
<name>A0A068SPY9_NEOGA</name>
<evidence type="ECO:0000256" key="1">
    <source>
        <dbReference type="SAM" id="SignalP"/>
    </source>
</evidence>
<keyword evidence="1" id="KW-0732">Signal</keyword>
<accession>A0A068SPY9</accession>
<sequence length="130" mass="14450">MKHALLAAALLAASPAALLAPSPAAAQSPQLEQACISVAKNFLLVPSLKTGIVQSFPELDPPGARLTYSTREDPKPTDFSSEIECEFDKGQQPFRLQRFCISDTCYGPNEQDQDRRRRYLEVRALMDRQK</sequence>
<feature type="signal peptide" evidence="1">
    <location>
        <begin position="1"/>
        <end position="19"/>
    </location>
</feature>
<reference evidence="3" key="1">
    <citation type="journal article" date="2014" name="BMC Genomics">
        <title>Genome sequencing of two Neorhizobium galegae strains reveals a noeT gene responsible for the unusual acetylation of the nodulation factors.</title>
        <authorList>
            <person name="Osterman J."/>
            <person name="Marsh J."/>
            <person name="Laine P.K."/>
            <person name="Zeng Z."/>
            <person name="Alatalo E."/>
            <person name="Sullivan J.T."/>
            <person name="Young J.P."/>
            <person name="Thomas-Oates J."/>
            <person name="Paulin L."/>
            <person name="Lindstrom K."/>
        </authorList>
    </citation>
    <scope>NUCLEOTIDE SEQUENCE [LARGE SCALE GENOMIC DNA]</scope>
    <source>
        <strain evidence="3">HAMBI 540</strain>
    </source>
</reference>
<evidence type="ECO:0000313" key="3">
    <source>
        <dbReference type="Proteomes" id="UP000028181"/>
    </source>
</evidence>
<dbReference type="KEGG" id="ngg:RG540_CH09720"/>
<dbReference type="AlphaFoldDB" id="A0A068SPY9"/>
<dbReference type="OrthoDB" id="8420087at2"/>
<evidence type="ECO:0000313" key="2">
    <source>
        <dbReference type="EMBL" id="CDN47160.1"/>
    </source>
</evidence>